<sequence>MIEADEDEDEDDDDGDGLLATVRMENRRERKQRWKIRTQANVTTDLLRLTAHPLEPQLLPWYAKFNLQDKVQKLFDEMPQENVVSRMTMISTYSNAKKGNKALEFLTLLLHESSFIGVYKYDLESDVVVRGALINVHARWGELGNALAVFNEFMTGDLVVWNSIIGAFAQNSVGDEASFIFKRMKRAGFQAEQATLTSTLRAVTSLALLELGRQVLVHVLKYDQDLILNNALL</sequence>
<evidence type="ECO:0000313" key="3">
    <source>
        <dbReference type="EMBL" id="KAJ8434013.1"/>
    </source>
</evidence>
<proteinExistence type="predicted"/>
<dbReference type="Pfam" id="PF01535">
    <property type="entry name" value="PPR"/>
    <property type="match status" value="2"/>
</dbReference>
<dbReference type="AlphaFoldDB" id="A0A9Q1K030"/>
<evidence type="ECO:0000256" key="1">
    <source>
        <dbReference type="ARBA" id="ARBA00022737"/>
    </source>
</evidence>
<dbReference type="NCBIfam" id="TIGR00756">
    <property type="entry name" value="PPR"/>
    <property type="match status" value="1"/>
</dbReference>
<dbReference type="PANTHER" id="PTHR47926:SF474">
    <property type="entry name" value="REPEAT-CONTAINING PROTEIN, PUTATIVE-RELATED"/>
    <property type="match status" value="1"/>
</dbReference>
<dbReference type="PANTHER" id="PTHR47926">
    <property type="entry name" value="PENTATRICOPEPTIDE REPEAT-CONTAINING PROTEIN"/>
    <property type="match status" value="1"/>
</dbReference>
<feature type="repeat" description="PPR" evidence="2">
    <location>
        <begin position="157"/>
        <end position="191"/>
    </location>
</feature>
<keyword evidence="1" id="KW-0677">Repeat</keyword>
<evidence type="ECO:0008006" key="5">
    <source>
        <dbReference type="Google" id="ProtNLM"/>
    </source>
</evidence>
<keyword evidence="4" id="KW-1185">Reference proteome</keyword>
<reference evidence="3" key="1">
    <citation type="submission" date="2022-04" db="EMBL/GenBank/DDBJ databases">
        <title>Carnegiea gigantea Genome sequencing and assembly v2.</title>
        <authorList>
            <person name="Copetti D."/>
            <person name="Sanderson M.J."/>
            <person name="Burquez A."/>
            <person name="Wojciechowski M.F."/>
        </authorList>
    </citation>
    <scope>NUCLEOTIDE SEQUENCE</scope>
    <source>
        <strain evidence="3">SGP5-SGP5p</strain>
        <tissue evidence="3">Aerial part</tissue>
    </source>
</reference>
<name>A0A9Q1K030_9CARY</name>
<dbReference type="GO" id="GO:0003723">
    <property type="term" value="F:RNA binding"/>
    <property type="evidence" value="ECO:0007669"/>
    <property type="project" value="InterPro"/>
</dbReference>
<dbReference type="InterPro" id="IPR046960">
    <property type="entry name" value="PPR_At4g14850-like_plant"/>
</dbReference>
<dbReference type="EMBL" id="JAKOGI010000505">
    <property type="protein sequence ID" value="KAJ8434013.1"/>
    <property type="molecule type" value="Genomic_DNA"/>
</dbReference>
<dbReference type="GO" id="GO:0009451">
    <property type="term" value="P:RNA modification"/>
    <property type="evidence" value="ECO:0007669"/>
    <property type="project" value="InterPro"/>
</dbReference>
<dbReference type="InterPro" id="IPR002885">
    <property type="entry name" value="PPR_rpt"/>
</dbReference>
<dbReference type="PROSITE" id="PS51375">
    <property type="entry name" value="PPR"/>
    <property type="match status" value="1"/>
</dbReference>
<dbReference type="Proteomes" id="UP001153076">
    <property type="component" value="Unassembled WGS sequence"/>
</dbReference>
<dbReference type="Gene3D" id="1.25.40.10">
    <property type="entry name" value="Tetratricopeptide repeat domain"/>
    <property type="match status" value="1"/>
</dbReference>
<accession>A0A9Q1K030</accession>
<gene>
    <name evidence="3" type="ORF">Cgig2_001206</name>
</gene>
<dbReference type="OrthoDB" id="185373at2759"/>
<comment type="caution">
    <text evidence="3">The sequence shown here is derived from an EMBL/GenBank/DDBJ whole genome shotgun (WGS) entry which is preliminary data.</text>
</comment>
<organism evidence="3 4">
    <name type="scientific">Carnegiea gigantea</name>
    <dbReference type="NCBI Taxonomy" id="171969"/>
    <lineage>
        <taxon>Eukaryota</taxon>
        <taxon>Viridiplantae</taxon>
        <taxon>Streptophyta</taxon>
        <taxon>Embryophyta</taxon>
        <taxon>Tracheophyta</taxon>
        <taxon>Spermatophyta</taxon>
        <taxon>Magnoliopsida</taxon>
        <taxon>eudicotyledons</taxon>
        <taxon>Gunneridae</taxon>
        <taxon>Pentapetalae</taxon>
        <taxon>Caryophyllales</taxon>
        <taxon>Cactineae</taxon>
        <taxon>Cactaceae</taxon>
        <taxon>Cactoideae</taxon>
        <taxon>Echinocereeae</taxon>
        <taxon>Carnegiea</taxon>
    </lineage>
</organism>
<dbReference type="InterPro" id="IPR011990">
    <property type="entry name" value="TPR-like_helical_dom_sf"/>
</dbReference>
<evidence type="ECO:0000256" key="2">
    <source>
        <dbReference type="PROSITE-ProRule" id="PRU00708"/>
    </source>
</evidence>
<evidence type="ECO:0000313" key="4">
    <source>
        <dbReference type="Proteomes" id="UP001153076"/>
    </source>
</evidence>
<protein>
    <recommendedName>
        <fullName evidence="5">Pentatricopeptide repeat-containing protein</fullName>
    </recommendedName>
</protein>